<evidence type="ECO:0000256" key="5">
    <source>
        <dbReference type="PIRSR" id="PIRSR001338-1"/>
    </source>
</evidence>
<accession>A0A7J0BUJ4</accession>
<dbReference type="NCBIfam" id="TIGR01162">
    <property type="entry name" value="purE"/>
    <property type="match status" value="1"/>
</dbReference>
<keyword evidence="8" id="KW-1185">Reference proteome</keyword>
<comment type="catalytic activity">
    <reaction evidence="3 4">
        <text>5-carboxyamino-1-(5-phospho-D-ribosyl)imidazole + H(+) = 5-amino-1-(5-phospho-D-ribosyl)imidazole-4-carboxylate</text>
        <dbReference type="Rhea" id="RHEA:13193"/>
        <dbReference type="ChEBI" id="CHEBI:15378"/>
        <dbReference type="ChEBI" id="CHEBI:58730"/>
        <dbReference type="ChEBI" id="CHEBI:77657"/>
        <dbReference type="EC" id="5.4.99.18"/>
    </reaction>
</comment>
<evidence type="ECO:0000313" key="7">
    <source>
        <dbReference type="EMBL" id="GFM36835.1"/>
    </source>
</evidence>
<evidence type="ECO:0000256" key="2">
    <source>
        <dbReference type="ARBA" id="ARBA00023235"/>
    </source>
</evidence>
<evidence type="ECO:0000259" key="6">
    <source>
        <dbReference type="SMART" id="SM01001"/>
    </source>
</evidence>
<dbReference type="SUPFAM" id="SSF52255">
    <property type="entry name" value="N5-CAIR mutase (phosphoribosylaminoimidazole carboxylase, PurE)"/>
    <property type="match status" value="1"/>
</dbReference>
<feature type="binding site" evidence="3 5">
    <location>
        <position position="10"/>
    </location>
    <ligand>
        <name>substrate</name>
    </ligand>
</feature>
<evidence type="ECO:0000256" key="3">
    <source>
        <dbReference type="HAMAP-Rule" id="MF_01929"/>
    </source>
</evidence>
<dbReference type="InterPro" id="IPR033747">
    <property type="entry name" value="PurE_ClassI"/>
</dbReference>
<keyword evidence="2 3" id="KW-0413">Isomerase</keyword>
<feature type="binding site" evidence="3 5">
    <location>
        <position position="40"/>
    </location>
    <ligand>
        <name>substrate</name>
    </ligand>
</feature>
<organism evidence="7 8">
    <name type="scientific">Desulfovibrio psychrotolerans</name>
    <dbReference type="NCBI Taxonomy" id="415242"/>
    <lineage>
        <taxon>Bacteria</taxon>
        <taxon>Pseudomonadati</taxon>
        <taxon>Thermodesulfobacteriota</taxon>
        <taxon>Desulfovibrionia</taxon>
        <taxon>Desulfovibrionales</taxon>
        <taxon>Desulfovibrionaceae</taxon>
        <taxon>Desulfovibrio</taxon>
    </lineage>
</organism>
<protein>
    <recommendedName>
        <fullName evidence="3 4">N5-carboxyaminoimidazole ribonucleotide mutase</fullName>
        <shortName evidence="3 4">N5-CAIR mutase</shortName>
        <ecNumber evidence="3 4">5.4.99.18</ecNumber>
    </recommendedName>
    <alternativeName>
        <fullName evidence="3">5-(carboxyamino)imidazole ribonucleotide mutase</fullName>
    </alternativeName>
</protein>
<dbReference type="PANTHER" id="PTHR23046:SF2">
    <property type="entry name" value="PHOSPHORIBOSYLAMINOIMIDAZOLE CARBOXYLASE"/>
    <property type="match status" value="1"/>
</dbReference>
<dbReference type="AlphaFoldDB" id="A0A7J0BUJ4"/>
<comment type="similarity">
    <text evidence="3">Belongs to the AIR carboxylase family. Class I subfamily.</text>
</comment>
<name>A0A7J0BUJ4_9BACT</name>
<dbReference type="EMBL" id="BLVP01000007">
    <property type="protein sequence ID" value="GFM36835.1"/>
    <property type="molecule type" value="Genomic_DNA"/>
</dbReference>
<feature type="binding site" evidence="3 5">
    <location>
        <position position="13"/>
    </location>
    <ligand>
        <name>substrate</name>
    </ligand>
</feature>
<evidence type="ECO:0000256" key="4">
    <source>
        <dbReference type="PIRNR" id="PIRNR001338"/>
    </source>
</evidence>
<dbReference type="EC" id="5.4.99.18" evidence="3 4"/>
<evidence type="ECO:0000256" key="1">
    <source>
        <dbReference type="ARBA" id="ARBA00022755"/>
    </source>
</evidence>
<sequence length="167" mass="17491">MPQVGIFMGSISDEDTMRPCTEVLDTLGITYHFTVSSAHRTPERTEQLIDSLEKDGCQVFICAAGMAAHLAGAVAARTLKPVLGVPVTASKLGGMDALLATVMMPPGYPVGTVALDKAGAKNAGWLAAQIIALQDPAVAQKLAAARAEFKEQVIRGAEELEARMAAK</sequence>
<comment type="caution">
    <text evidence="7">The sequence shown here is derived from an EMBL/GenBank/DDBJ whole genome shotgun (WGS) entry which is preliminary data.</text>
</comment>
<dbReference type="Pfam" id="PF00731">
    <property type="entry name" value="AIRC"/>
    <property type="match status" value="1"/>
</dbReference>
<dbReference type="RefSeq" id="WP_174409484.1">
    <property type="nucleotide sequence ID" value="NZ_BLVP01000007.1"/>
</dbReference>
<gene>
    <name evidence="3 7" type="primary">purE</name>
    <name evidence="7" type="ORF">DSM19430T_15190</name>
</gene>
<dbReference type="PANTHER" id="PTHR23046">
    <property type="entry name" value="PHOSPHORIBOSYLAMINOIMIDAZOLE CARBOXYLASE CATALYTIC SUBUNIT"/>
    <property type="match status" value="1"/>
</dbReference>
<dbReference type="Proteomes" id="UP000503820">
    <property type="component" value="Unassembled WGS sequence"/>
</dbReference>
<dbReference type="PIRSF" id="PIRSF001338">
    <property type="entry name" value="AIR_carboxylase"/>
    <property type="match status" value="1"/>
</dbReference>
<reference evidence="7 8" key="1">
    <citation type="submission" date="2020-05" db="EMBL/GenBank/DDBJ databases">
        <title>Draft genome sequence of Desulfovibrio psychrotolerans JS1T.</title>
        <authorList>
            <person name="Ueno A."/>
            <person name="Tamazawa S."/>
            <person name="Tamamura S."/>
            <person name="Murakami T."/>
            <person name="Kiyama T."/>
            <person name="Inomata H."/>
            <person name="Amano Y."/>
            <person name="Miyakawa K."/>
            <person name="Tamaki H."/>
            <person name="Naganuma T."/>
            <person name="Kaneko K."/>
        </authorList>
    </citation>
    <scope>NUCLEOTIDE SEQUENCE [LARGE SCALE GENOMIC DNA]</scope>
    <source>
        <strain evidence="7 8">JS1</strain>
    </source>
</reference>
<feature type="domain" description="PurE" evidence="6">
    <location>
        <begin position="2"/>
        <end position="153"/>
    </location>
</feature>
<evidence type="ECO:0000313" key="8">
    <source>
        <dbReference type="Proteomes" id="UP000503820"/>
    </source>
</evidence>
<comment type="pathway">
    <text evidence="3 4">Purine metabolism; IMP biosynthesis via de novo pathway; 5-amino-1-(5-phospho-D-ribosyl)imidazole-4-carboxylate from 5-amino-1-(5-phospho-D-ribosyl)imidazole (N5-CAIR route): step 2/2.</text>
</comment>
<dbReference type="Gene3D" id="3.40.50.1970">
    <property type="match status" value="1"/>
</dbReference>
<dbReference type="HAMAP" id="MF_01929">
    <property type="entry name" value="PurE_classI"/>
    <property type="match status" value="1"/>
</dbReference>
<dbReference type="UniPathway" id="UPA00074">
    <property type="reaction ID" value="UER00943"/>
</dbReference>
<dbReference type="GO" id="GO:0034023">
    <property type="term" value="F:5-(carboxyamino)imidazole ribonucleotide mutase activity"/>
    <property type="evidence" value="ECO:0007669"/>
    <property type="project" value="UniProtKB-UniRule"/>
</dbReference>
<dbReference type="SMART" id="SM01001">
    <property type="entry name" value="AIRC"/>
    <property type="match status" value="1"/>
</dbReference>
<dbReference type="InterPro" id="IPR000031">
    <property type="entry name" value="PurE_dom"/>
</dbReference>
<comment type="function">
    <text evidence="3 4">Catalyzes the conversion of N5-carboxyaminoimidazole ribonucleotide (N5-CAIR) to 4-carboxy-5-aminoimidazole ribonucleotide (CAIR).</text>
</comment>
<dbReference type="GO" id="GO:0006189">
    <property type="term" value="P:'de novo' IMP biosynthetic process"/>
    <property type="evidence" value="ECO:0007669"/>
    <property type="project" value="UniProtKB-UniRule"/>
</dbReference>
<proteinExistence type="inferred from homology"/>
<keyword evidence="1 3" id="KW-0658">Purine biosynthesis</keyword>
<dbReference type="InterPro" id="IPR024694">
    <property type="entry name" value="PurE_prokaryotes"/>
</dbReference>